<evidence type="ECO:0000256" key="1">
    <source>
        <dbReference type="SAM" id="MobiDB-lite"/>
    </source>
</evidence>
<gene>
    <name evidence="2" type="ORF">RHSP_61624</name>
</gene>
<comment type="caution">
    <text evidence="2">The sequence shown here is derived from an EMBL/GenBank/DDBJ whole genome shotgun (WGS) entry which is preliminary data.</text>
</comment>
<evidence type="ECO:0000313" key="2">
    <source>
        <dbReference type="EMBL" id="ENN89128.1"/>
    </source>
</evidence>
<feature type="compositionally biased region" description="Basic and acidic residues" evidence="1">
    <location>
        <begin position="54"/>
        <end position="68"/>
    </location>
</feature>
<reference evidence="2 3" key="1">
    <citation type="journal article" date="2012" name="BMC Genomics">
        <title>Genomic basis of broad host range and environmental adaptability of Rhizobium tropici CIAT 899 and Rhizobium sp. PRF 81 which are used in inoculants for common bean (Phaseolus vulgaris L.).</title>
        <authorList>
            <person name="Ormeno-Orrillo E."/>
            <person name="Menna P."/>
            <person name="Almeida L.G."/>
            <person name="Ollero F.J."/>
            <person name="Nicolas M.F."/>
            <person name="Pains Rodrigues E."/>
            <person name="Shigueyoshi Nakatani A."/>
            <person name="Silva Batista J.S."/>
            <person name="Oliveira Chueire L.M."/>
            <person name="Souza R.C."/>
            <person name="Ribeiro Vasconcelos A.T."/>
            <person name="Megias M."/>
            <person name="Hungria M."/>
            <person name="Martinez-Romero E."/>
        </authorList>
    </citation>
    <scope>NUCLEOTIDE SEQUENCE [LARGE SCALE GENOMIC DNA]</scope>
    <source>
        <strain evidence="2 3">PRF 81</strain>
    </source>
</reference>
<feature type="region of interest" description="Disordered" evidence="1">
    <location>
        <begin position="42"/>
        <end position="68"/>
    </location>
</feature>
<dbReference type="EMBL" id="AQHN01000010">
    <property type="protein sequence ID" value="ENN89128.1"/>
    <property type="molecule type" value="Genomic_DNA"/>
</dbReference>
<organism evidence="2 3">
    <name type="scientific">Rhizobium freirei PRF 81</name>
    <dbReference type="NCBI Taxonomy" id="363754"/>
    <lineage>
        <taxon>Bacteria</taxon>
        <taxon>Pseudomonadati</taxon>
        <taxon>Pseudomonadota</taxon>
        <taxon>Alphaproteobacteria</taxon>
        <taxon>Hyphomicrobiales</taxon>
        <taxon>Rhizobiaceae</taxon>
        <taxon>Rhizobium/Agrobacterium group</taxon>
        <taxon>Rhizobium</taxon>
    </lineage>
</organism>
<accession>N6UG42</accession>
<evidence type="ECO:0000313" key="3">
    <source>
        <dbReference type="Proteomes" id="UP000012429"/>
    </source>
</evidence>
<proteinExistence type="predicted"/>
<protein>
    <submittedName>
        <fullName evidence="2">Uncharacterized protein</fullName>
    </submittedName>
</protein>
<sequence>MKSRKNVGCRLKFLETLRAPPLRFLIAAPVFDRPVLIEMGERPDFGERQLTGGESERQDRRARQGRDRMQAGEFHGRIIFAQGRSEGGDSLLRLLLMHHALGENEASADVVGRPFDHRVPASGLTLHQPLRAIGTIAEQIAAGEADDFVEHSPTFGCHAIDSSVHQTGYGHGRRIDDLGLSRPFGSHEFGERFGRQREGMARRGLDHLAVERDGMTNLILADRHILVEALGQRLLHLDLRTADRIGMAQTFGKIVQQVAHGVTSENVAQQIVRMMRNRIGAGGQKLFHGRITPGYADRGRTRCLRHLHVVDRVADDDGVMRVHAGFAAALRHHGRMRLRRAVVGGARNHEMGREAVDFKNMRQATTGFACHGAEQKLFAGCKRLDQRLDAVEERRLHIRLVPYAREDRFVMRGHGNRFVIDMRLALHPGDGDIEGETDDGFCGRNIRALVAEVNESPRHDFMDQPHAVDQRAVAIEKDQLHSSSGSPADASSKPRRFHVCTICGGRGAVTRRRPPLGCGISMWRACRCRRFWTPPGKSQFGSSSKYLGSPMIGWPICSAWTRSWCVRPVYGSISSQARLCAAVSSTR</sequence>
<dbReference type="Proteomes" id="UP000012429">
    <property type="component" value="Unassembled WGS sequence"/>
</dbReference>
<keyword evidence="3" id="KW-1185">Reference proteome</keyword>
<name>N6UG42_9HYPH</name>
<dbReference type="STRING" id="363754.RHSP_61624"/>
<dbReference type="AlphaFoldDB" id="N6UG42"/>